<evidence type="ECO:0008006" key="3">
    <source>
        <dbReference type="Google" id="ProtNLM"/>
    </source>
</evidence>
<name>A0A1H5EG31_PSEAG</name>
<evidence type="ECO:0000313" key="1">
    <source>
        <dbReference type="EMBL" id="SED90072.1"/>
    </source>
</evidence>
<evidence type="ECO:0000313" key="2">
    <source>
        <dbReference type="Proteomes" id="UP000242849"/>
    </source>
</evidence>
<organism evidence="1 2">
    <name type="scientific">Pseudomonas anguilliseptica</name>
    <dbReference type="NCBI Taxonomy" id="53406"/>
    <lineage>
        <taxon>Bacteria</taxon>
        <taxon>Pseudomonadati</taxon>
        <taxon>Pseudomonadota</taxon>
        <taxon>Gammaproteobacteria</taxon>
        <taxon>Pseudomonadales</taxon>
        <taxon>Pseudomonadaceae</taxon>
        <taxon>Pseudomonas</taxon>
    </lineage>
</organism>
<dbReference type="AlphaFoldDB" id="A0A1H5EG31"/>
<reference evidence="2" key="1">
    <citation type="submission" date="2016-10" db="EMBL/GenBank/DDBJ databases">
        <authorList>
            <person name="Varghese N."/>
            <person name="Submissions S."/>
        </authorList>
    </citation>
    <scope>NUCLEOTIDE SEQUENCE [LARGE SCALE GENOMIC DNA]</scope>
    <source>
        <strain evidence="2">DSM 12111</strain>
    </source>
</reference>
<gene>
    <name evidence="1" type="ORF">SAMN05421553_3597</name>
</gene>
<dbReference type="EMBL" id="FNSC01000001">
    <property type="protein sequence ID" value="SED90072.1"/>
    <property type="molecule type" value="Genomic_DNA"/>
</dbReference>
<dbReference type="Proteomes" id="UP000242849">
    <property type="component" value="Unassembled WGS sequence"/>
</dbReference>
<proteinExistence type="predicted"/>
<dbReference type="STRING" id="53406.SAMN05421553_3597"/>
<dbReference type="OrthoDB" id="5587802at2"/>
<accession>A0A1H5EG31</accession>
<dbReference type="RefSeq" id="WP_139272696.1">
    <property type="nucleotide sequence ID" value="NZ_FNSC01000001.1"/>
</dbReference>
<keyword evidence="2" id="KW-1185">Reference proteome</keyword>
<sequence>MKALYVIPLVALLSACNIWPRHGAGGVAEYRAPAIWMGSEEEQLLNELQALQGETEHLIRQGAMDCQPAQVFNVRRAMIRLKRELYGDMLADAHDSMVSVKVALGRLHWSKKLRAECYEQRAQRYAHR</sequence>
<dbReference type="PROSITE" id="PS51257">
    <property type="entry name" value="PROKAR_LIPOPROTEIN"/>
    <property type="match status" value="1"/>
</dbReference>
<protein>
    <recommendedName>
        <fullName evidence="3">Lipoprotein</fullName>
    </recommendedName>
</protein>